<feature type="transmembrane region" description="Helical" evidence="1">
    <location>
        <begin position="172"/>
        <end position="191"/>
    </location>
</feature>
<organism evidence="2">
    <name type="scientific">uncultured Microbacterium sp</name>
    <dbReference type="NCBI Taxonomy" id="191216"/>
    <lineage>
        <taxon>Bacteria</taxon>
        <taxon>Bacillati</taxon>
        <taxon>Actinomycetota</taxon>
        <taxon>Actinomycetes</taxon>
        <taxon>Micrococcales</taxon>
        <taxon>Microbacteriaceae</taxon>
        <taxon>Microbacterium</taxon>
        <taxon>environmental samples</taxon>
    </lineage>
</organism>
<dbReference type="EMBL" id="FLQR01000006">
    <property type="protein sequence ID" value="SBS71878.1"/>
    <property type="molecule type" value="Genomic_DNA"/>
</dbReference>
<evidence type="ECO:0000313" key="2">
    <source>
        <dbReference type="EMBL" id="SBS71878.1"/>
    </source>
</evidence>
<name>A0A1Y5P7H0_9MICO</name>
<keyword evidence="1" id="KW-1133">Transmembrane helix</keyword>
<dbReference type="AlphaFoldDB" id="A0A1Y5P7H0"/>
<accession>A0A1Y5P7H0</accession>
<sequence>MEHQKMATTPAAAKTPSPTATRIRAPFLRDMLMWMLSFLALPIAGFLGTAIVGRVDDIFSALVGGAVVGLIVGFAQALLSRGRLSLVSWPVASAVGLSVGLAVGTLAVGYQTSLGALALAGLVTGLIVGLVQTFALPATTRFRWLWLPVTAALWPLGWTVTTLIGVKVEEQIIVFGASGAFVYTLLAGLMLRFMMPQPVAKTSTPSLSARR</sequence>
<protein>
    <submittedName>
        <fullName evidence="2">Uncharacterized protein</fullName>
    </submittedName>
</protein>
<feature type="transmembrane region" description="Helical" evidence="1">
    <location>
        <begin position="144"/>
        <end position="166"/>
    </location>
</feature>
<keyword evidence="1" id="KW-0812">Transmembrane</keyword>
<feature type="transmembrane region" description="Helical" evidence="1">
    <location>
        <begin position="58"/>
        <end position="79"/>
    </location>
</feature>
<proteinExistence type="predicted"/>
<evidence type="ECO:0000256" key="1">
    <source>
        <dbReference type="SAM" id="Phobius"/>
    </source>
</evidence>
<gene>
    <name evidence="2" type="ORF">MIPYR_20274</name>
</gene>
<keyword evidence="1" id="KW-0472">Membrane</keyword>
<feature type="transmembrane region" description="Helical" evidence="1">
    <location>
        <begin position="86"/>
        <end position="110"/>
    </location>
</feature>
<reference evidence="2" key="1">
    <citation type="submission" date="2016-03" db="EMBL/GenBank/DDBJ databases">
        <authorList>
            <person name="Ploux O."/>
        </authorList>
    </citation>
    <scope>NUCLEOTIDE SEQUENCE</scope>
    <source>
        <strain evidence="2">UC1</strain>
    </source>
</reference>
<feature type="transmembrane region" description="Helical" evidence="1">
    <location>
        <begin position="32"/>
        <end position="52"/>
    </location>
</feature>
<feature type="transmembrane region" description="Helical" evidence="1">
    <location>
        <begin position="116"/>
        <end position="137"/>
    </location>
</feature>